<dbReference type="CDD" id="cd12148">
    <property type="entry name" value="fungal_TF_MHR"/>
    <property type="match status" value="1"/>
</dbReference>
<evidence type="ECO:0000259" key="8">
    <source>
        <dbReference type="PROSITE" id="PS50048"/>
    </source>
</evidence>
<dbReference type="Pfam" id="PF04082">
    <property type="entry name" value="Fungal_trans"/>
    <property type="match status" value="1"/>
</dbReference>
<comment type="subcellular location">
    <subcellularLocation>
        <location evidence="1">Nucleus</location>
    </subcellularLocation>
</comment>
<dbReference type="PANTHER" id="PTHR47338:SF3">
    <property type="entry name" value="C6 FINGER DOMAIN TRANSCRIPTION FACTOR DBAA-RELATED"/>
    <property type="match status" value="1"/>
</dbReference>
<feature type="region of interest" description="Disordered" evidence="7">
    <location>
        <begin position="80"/>
        <end position="114"/>
    </location>
</feature>
<dbReference type="PROSITE" id="PS50048">
    <property type="entry name" value="ZN2_CY6_FUNGAL_2"/>
    <property type="match status" value="1"/>
</dbReference>
<feature type="compositionally biased region" description="Low complexity" evidence="7">
    <location>
        <begin position="96"/>
        <end position="112"/>
    </location>
</feature>
<evidence type="ECO:0000256" key="1">
    <source>
        <dbReference type="ARBA" id="ARBA00004123"/>
    </source>
</evidence>
<dbReference type="Pfam" id="PF00172">
    <property type="entry name" value="Zn_clus"/>
    <property type="match status" value="1"/>
</dbReference>
<dbReference type="InterPro" id="IPR036864">
    <property type="entry name" value="Zn2-C6_fun-type_DNA-bd_sf"/>
</dbReference>
<keyword evidence="6" id="KW-0539">Nucleus</keyword>
<dbReference type="InterPro" id="IPR050815">
    <property type="entry name" value="TF_fung"/>
</dbReference>
<evidence type="ECO:0000256" key="3">
    <source>
        <dbReference type="ARBA" id="ARBA00023015"/>
    </source>
</evidence>
<evidence type="ECO:0000256" key="2">
    <source>
        <dbReference type="ARBA" id="ARBA00022723"/>
    </source>
</evidence>
<proteinExistence type="predicted"/>
<accession>A0A319DLG1</accession>
<evidence type="ECO:0000256" key="5">
    <source>
        <dbReference type="ARBA" id="ARBA00023163"/>
    </source>
</evidence>
<keyword evidence="4" id="KW-0238">DNA-binding</keyword>
<dbReference type="CDD" id="cd00067">
    <property type="entry name" value="GAL4"/>
    <property type="match status" value="1"/>
</dbReference>
<sequence>MPDSRATHQRNTSRQGPGSACEECRRRKLRCDRQPQCQNCIDAGVYCVTNLARPARGPKKGHLKVLKGRIATLERCLLEERDGVPPDPGSDDELLGKALSASSPASLSPDPAEGVSESVLEDLDQVFFERVQPLVPILQRNRYFTWAREPHATASRRALQQALRTLAAGVSTQPPEIRTGLYRATRQTLDSLEVDDPLPASLEVEQIQAWILVAIYEFMQVSYPRGWMSAGRVFRLVQLIRLPDIDASPVSLLDLDPGWVVAEEKRRTVWMAYIMDCALNLRHKGSLTLTEQALTRLPMPEGDFQRGQAIPMGFLAETLAGTDVTSPLSSFAKCVLLASLSGRTLSHRHLSLAEHVCGHSPQDVWTRHQWIDTTLTAHLQLWFPLGSPAECTDPMLLFAQMIGQTAVLSLYDILQATLWETEAGGLLLEYEASALRAARETITLAHNLRHLSCFKVHPFTPIPLSLCAEFLRLPVARGEATRLLGDVQEAQRYLMTVNRLARQEPTQDLGLL</sequence>
<feature type="region of interest" description="Disordered" evidence="7">
    <location>
        <begin position="1"/>
        <end position="20"/>
    </location>
</feature>
<reference evidence="9 10" key="1">
    <citation type="submission" date="2018-02" db="EMBL/GenBank/DDBJ databases">
        <title>The genomes of Aspergillus section Nigri reveals drivers in fungal speciation.</title>
        <authorList>
            <consortium name="DOE Joint Genome Institute"/>
            <person name="Vesth T.C."/>
            <person name="Nybo J."/>
            <person name="Theobald S."/>
            <person name="Brandl J."/>
            <person name="Frisvad J.C."/>
            <person name="Nielsen K.F."/>
            <person name="Lyhne E.K."/>
            <person name="Kogle M.E."/>
            <person name="Kuo A."/>
            <person name="Riley R."/>
            <person name="Clum A."/>
            <person name="Nolan M."/>
            <person name="Lipzen A."/>
            <person name="Salamov A."/>
            <person name="Henrissat B."/>
            <person name="Wiebenga A."/>
            <person name="De vries R.P."/>
            <person name="Grigoriev I.V."/>
            <person name="Mortensen U.H."/>
            <person name="Andersen M.R."/>
            <person name="Baker S.E."/>
        </authorList>
    </citation>
    <scope>NUCLEOTIDE SEQUENCE [LARGE SCALE GENOMIC DNA]</scope>
    <source>
        <strain evidence="9 10">CBS 707.79</strain>
    </source>
</reference>
<evidence type="ECO:0000256" key="6">
    <source>
        <dbReference type="ARBA" id="ARBA00023242"/>
    </source>
</evidence>
<dbReference type="AlphaFoldDB" id="A0A319DLG1"/>
<evidence type="ECO:0000313" key="10">
    <source>
        <dbReference type="Proteomes" id="UP000247810"/>
    </source>
</evidence>
<dbReference type="SUPFAM" id="SSF57701">
    <property type="entry name" value="Zn2/Cys6 DNA-binding domain"/>
    <property type="match status" value="1"/>
</dbReference>
<dbReference type="PROSITE" id="PS00463">
    <property type="entry name" value="ZN2_CY6_FUNGAL_1"/>
    <property type="match status" value="1"/>
</dbReference>
<feature type="domain" description="Zn(2)-C6 fungal-type" evidence="8">
    <location>
        <begin position="20"/>
        <end position="49"/>
    </location>
</feature>
<organism evidence="9 10">
    <name type="scientific">Aspergillus ellipticus CBS 707.79</name>
    <dbReference type="NCBI Taxonomy" id="1448320"/>
    <lineage>
        <taxon>Eukaryota</taxon>
        <taxon>Fungi</taxon>
        <taxon>Dikarya</taxon>
        <taxon>Ascomycota</taxon>
        <taxon>Pezizomycotina</taxon>
        <taxon>Eurotiomycetes</taxon>
        <taxon>Eurotiomycetidae</taxon>
        <taxon>Eurotiales</taxon>
        <taxon>Aspergillaceae</taxon>
        <taxon>Aspergillus</taxon>
        <taxon>Aspergillus subgen. Circumdati</taxon>
    </lineage>
</organism>
<dbReference type="SMART" id="SM00066">
    <property type="entry name" value="GAL4"/>
    <property type="match status" value="1"/>
</dbReference>
<dbReference type="InterPro" id="IPR001138">
    <property type="entry name" value="Zn2Cys6_DnaBD"/>
</dbReference>
<dbReference type="GO" id="GO:0008270">
    <property type="term" value="F:zinc ion binding"/>
    <property type="evidence" value="ECO:0007669"/>
    <property type="project" value="InterPro"/>
</dbReference>
<evidence type="ECO:0000256" key="4">
    <source>
        <dbReference type="ARBA" id="ARBA00023125"/>
    </source>
</evidence>
<protein>
    <submittedName>
        <fullName evidence="9">Fungal-specific transcription factor domain protein</fullName>
    </submittedName>
</protein>
<dbReference type="OrthoDB" id="3037908at2759"/>
<dbReference type="InterPro" id="IPR007219">
    <property type="entry name" value="XnlR_reg_dom"/>
</dbReference>
<dbReference type="GO" id="GO:0003677">
    <property type="term" value="F:DNA binding"/>
    <property type="evidence" value="ECO:0007669"/>
    <property type="project" value="UniProtKB-KW"/>
</dbReference>
<dbReference type="GO" id="GO:0000981">
    <property type="term" value="F:DNA-binding transcription factor activity, RNA polymerase II-specific"/>
    <property type="evidence" value="ECO:0007669"/>
    <property type="project" value="InterPro"/>
</dbReference>
<dbReference type="EMBL" id="KZ825811">
    <property type="protein sequence ID" value="PYH98410.1"/>
    <property type="molecule type" value="Genomic_DNA"/>
</dbReference>
<dbReference type="VEuPathDB" id="FungiDB:BO71DRAFT_316382"/>
<keyword evidence="3" id="KW-0805">Transcription regulation</keyword>
<dbReference type="Gene3D" id="4.10.240.10">
    <property type="entry name" value="Zn(2)-C6 fungal-type DNA-binding domain"/>
    <property type="match status" value="1"/>
</dbReference>
<dbReference type="STRING" id="1448320.A0A319DLG1"/>
<dbReference type="GO" id="GO:0009893">
    <property type="term" value="P:positive regulation of metabolic process"/>
    <property type="evidence" value="ECO:0007669"/>
    <property type="project" value="UniProtKB-ARBA"/>
</dbReference>
<dbReference type="PANTHER" id="PTHR47338">
    <property type="entry name" value="ZN(II)2CYS6 TRANSCRIPTION FACTOR (EUROFUNG)-RELATED"/>
    <property type="match status" value="1"/>
</dbReference>
<evidence type="ECO:0000313" key="9">
    <source>
        <dbReference type="EMBL" id="PYH98410.1"/>
    </source>
</evidence>
<name>A0A319DLG1_9EURO</name>
<dbReference type="GO" id="GO:0005634">
    <property type="term" value="C:nucleus"/>
    <property type="evidence" value="ECO:0007669"/>
    <property type="project" value="UniProtKB-SubCell"/>
</dbReference>
<dbReference type="GO" id="GO:0006351">
    <property type="term" value="P:DNA-templated transcription"/>
    <property type="evidence" value="ECO:0007669"/>
    <property type="project" value="InterPro"/>
</dbReference>
<gene>
    <name evidence="9" type="ORF">BO71DRAFT_316382</name>
</gene>
<dbReference type="Proteomes" id="UP000247810">
    <property type="component" value="Unassembled WGS sequence"/>
</dbReference>
<keyword evidence="5" id="KW-0804">Transcription</keyword>
<keyword evidence="2" id="KW-0479">Metal-binding</keyword>
<keyword evidence="10" id="KW-1185">Reference proteome</keyword>
<evidence type="ECO:0000256" key="7">
    <source>
        <dbReference type="SAM" id="MobiDB-lite"/>
    </source>
</evidence>